<dbReference type="EMBL" id="MCFG01000038">
    <property type="protein sequence ID" value="ORX85256.1"/>
    <property type="molecule type" value="Genomic_DNA"/>
</dbReference>
<evidence type="ECO:0000256" key="10">
    <source>
        <dbReference type="ARBA" id="ARBA00023136"/>
    </source>
</evidence>
<evidence type="ECO:0000256" key="3">
    <source>
        <dbReference type="ARBA" id="ARBA00013571"/>
    </source>
</evidence>
<gene>
    <name evidence="13" type="ORF">BCR32DRAFT_98427</name>
</gene>
<keyword evidence="5" id="KW-0813">Transport</keyword>
<dbReference type="Gene3D" id="1.10.287.110">
    <property type="entry name" value="DnaJ domain"/>
    <property type="match status" value="1"/>
</dbReference>
<dbReference type="FunFam" id="1.10.287.110:FF:000006">
    <property type="entry name" value="Import inner membrane translocase subunit TIM16"/>
    <property type="match status" value="1"/>
</dbReference>
<evidence type="ECO:0000256" key="9">
    <source>
        <dbReference type="ARBA" id="ARBA00023128"/>
    </source>
</evidence>
<keyword evidence="9" id="KW-0496">Mitochondrion</keyword>
<keyword evidence="6" id="KW-0999">Mitochondrion inner membrane</keyword>
<sequence length="143" mass="16365">MFEGIKALSHLCHSSIVITQNAFHDAYKALALAASTSNTGTSLFHQPLGDNSHITRKLKISLNESFLILNIPKPEEDVITLKNLPSPELVKERFKILFEANDKKIGGSFYLQSKVFRAYERIEKEREWRKSLGDKEEDEEDEE</sequence>
<evidence type="ECO:0000256" key="11">
    <source>
        <dbReference type="ARBA" id="ARBA00030422"/>
    </source>
</evidence>
<evidence type="ECO:0000256" key="1">
    <source>
        <dbReference type="ARBA" id="ARBA00004637"/>
    </source>
</evidence>
<accession>A0A1Y1XIQ2</accession>
<dbReference type="InterPro" id="IPR036869">
    <property type="entry name" value="J_dom_sf"/>
</dbReference>
<dbReference type="AlphaFoldDB" id="A0A1Y1XIQ2"/>
<name>A0A1Y1XIQ2_9FUNG</name>
<evidence type="ECO:0000256" key="5">
    <source>
        <dbReference type="ARBA" id="ARBA00022448"/>
    </source>
</evidence>
<keyword evidence="14" id="KW-1185">Reference proteome</keyword>
<evidence type="ECO:0000313" key="13">
    <source>
        <dbReference type="EMBL" id="ORX85256.1"/>
    </source>
</evidence>
<reference evidence="13 14" key="1">
    <citation type="submission" date="2016-08" db="EMBL/GenBank/DDBJ databases">
        <title>A Parts List for Fungal Cellulosomes Revealed by Comparative Genomics.</title>
        <authorList>
            <consortium name="DOE Joint Genome Institute"/>
            <person name="Haitjema C.H."/>
            <person name="Gilmore S.P."/>
            <person name="Henske J.K."/>
            <person name="Solomon K.V."/>
            <person name="De Groot R."/>
            <person name="Kuo A."/>
            <person name="Mondo S.J."/>
            <person name="Salamov A.A."/>
            <person name="Labutti K."/>
            <person name="Zhao Z."/>
            <person name="Chiniquy J."/>
            <person name="Barry K."/>
            <person name="Brewer H.M."/>
            <person name="Purvine S.O."/>
            <person name="Wright A.T."/>
            <person name="Boxma B."/>
            <person name="Van Alen T."/>
            <person name="Hackstein J.H."/>
            <person name="Baker S.E."/>
            <person name="Grigoriev I.V."/>
            <person name="O'Malley M.A."/>
        </authorList>
    </citation>
    <scope>NUCLEOTIDE SEQUENCE [LARGE SCALE GENOMIC DNA]</scope>
    <source>
        <strain evidence="13 14">S4</strain>
    </source>
</reference>
<evidence type="ECO:0000256" key="2">
    <source>
        <dbReference type="ARBA" id="ARBA00008817"/>
    </source>
</evidence>
<comment type="similarity">
    <text evidence="2">Belongs to the TIM16/PAM16 family.</text>
</comment>
<organism evidence="13 14">
    <name type="scientific">Anaeromyces robustus</name>
    <dbReference type="NCBI Taxonomy" id="1754192"/>
    <lineage>
        <taxon>Eukaryota</taxon>
        <taxon>Fungi</taxon>
        <taxon>Fungi incertae sedis</taxon>
        <taxon>Chytridiomycota</taxon>
        <taxon>Chytridiomycota incertae sedis</taxon>
        <taxon>Neocallimastigomycetes</taxon>
        <taxon>Neocallimastigales</taxon>
        <taxon>Neocallimastigaceae</taxon>
        <taxon>Anaeromyces</taxon>
    </lineage>
</organism>
<evidence type="ECO:0000313" key="14">
    <source>
        <dbReference type="Proteomes" id="UP000193944"/>
    </source>
</evidence>
<dbReference type="OrthoDB" id="10262892at2759"/>
<dbReference type="STRING" id="1754192.A0A1Y1XIQ2"/>
<evidence type="ECO:0000256" key="12">
    <source>
        <dbReference type="ARBA" id="ARBA00031407"/>
    </source>
</evidence>
<reference evidence="13 14" key="2">
    <citation type="submission" date="2016-08" db="EMBL/GenBank/DDBJ databases">
        <title>Pervasive Adenine N6-methylation of Active Genes in Fungi.</title>
        <authorList>
            <consortium name="DOE Joint Genome Institute"/>
            <person name="Mondo S.J."/>
            <person name="Dannebaum R.O."/>
            <person name="Kuo R.C."/>
            <person name="Labutti K."/>
            <person name="Haridas S."/>
            <person name="Kuo A."/>
            <person name="Salamov A."/>
            <person name="Ahrendt S.R."/>
            <person name="Lipzen A."/>
            <person name="Sullivan W."/>
            <person name="Andreopoulos W.B."/>
            <person name="Clum A."/>
            <person name="Lindquist E."/>
            <person name="Daum C."/>
            <person name="Ramamoorthy G.K."/>
            <person name="Gryganskyi A."/>
            <person name="Culley D."/>
            <person name="Magnuson J.K."/>
            <person name="James T.Y."/>
            <person name="O'Malley M.A."/>
            <person name="Stajich J.E."/>
            <person name="Spatafora J.W."/>
            <person name="Visel A."/>
            <person name="Grigoriev I.V."/>
        </authorList>
    </citation>
    <scope>NUCLEOTIDE SEQUENCE [LARGE SCALE GENOMIC DNA]</scope>
    <source>
        <strain evidence="13 14">S4</strain>
    </source>
</reference>
<keyword evidence="10" id="KW-0472">Membrane</keyword>
<keyword evidence="8" id="KW-0811">Translocation</keyword>
<comment type="caution">
    <text evidence="13">The sequence shown here is derived from an EMBL/GenBank/DDBJ whole genome shotgun (WGS) entry which is preliminary data.</text>
</comment>
<keyword evidence="7" id="KW-0653">Protein transport</keyword>
<evidence type="ECO:0000256" key="4">
    <source>
        <dbReference type="ARBA" id="ARBA00020721"/>
    </source>
</evidence>
<proteinExistence type="inferred from homology"/>
<evidence type="ECO:0000256" key="8">
    <source>
        <dbReference type="ARBA" id="ARBA00023010"/>
    </source>
</evidence>
<evidence type="ECO:0000256" key="7">
    <source>
        <dbReference type="ARBA" id="ARBA00022927"/>
    </source>
</evidence>
<dbReference type="Proteomes" id="UP000193944">
    <property type="component" value="Unassembled WGS sequence"/>
</dbReference>
<comment type="subcellular location">
    <subcellularLocation>
        <location evidence="1">Mitochondrion inner membrane</location>
        <topology evidence="1">Peripheral membrane protein</topology>
    </subcellularLocation>
</comment>
<dbReference type="PANTHER" id="PTHR12388:SF0">
    <property type="entry name" value="MITOCHONDRIAL IMPORT INNER MEMBRANE TRANSLOCASE SUBUNIT TIM16"/>
    <property type="match status" value="1"/>
</dbReference>
<protein>
    <recommendedName>
        <fullName evidence="4">Mitochondrial import inner membrane translocase subunit TIM16</fullName>
    </recommendedName>
    <alternativeName>
        <fullName evidence="3">Mitochondrial import inner membrane translocase subunit tim16</fullName>
    </alternativeName>
    <alternativeName>
        <fullName evidence="11 12">Presequence translocated-associated motor subunit PAM16</fullName>
    </alternativeName>
</protein>
<dbReference type="PANTHER" id="PTHR12388">
    <property type="entry name" value="MITOCHONDRIA ASSOCIATED GRANULOCYTE MACROPHAGE CSF SIGNALING MOLECULE"/>
    <property type="match status" value="1"/>
</dbReference>
<dbReference type="GO" id="GO:0030150">
    <property type="term" value="P:protein import into mitochondrial matrix"/>
    <property type="evidence" value="ECO:0007669"/>
    <property type="project" value="InterPro"/>
</dbReference>
<dbReference type="GO" id="GO:0005744">
    <property type="term" value="C:TIM23 mitochondrial import inner membrane translocase complex"/>
    <property type="evidence" value="ECO:0007669"/>
    <property type="project" value="InterPro"/>
</dbReference>
<dbReference type="InterPro" id="IPR005341">
    <property type="entry name" value="Tim16"/>
</dbReference>
<evidence type="ECO:0000256" key="6">
    <source>
        <dbReference type="ARBA" id="ARBA00022792"/>
    </source>
</evidence>
<dbReference type="Pfam" id="PF03656">
    <property type="entry name" value="Pam16"/>
    <property type="match status" value="1"/>
</dbReference>